<dbReference type="RefSeq" id="WP_251807329.1">
    <property type="nucleotide sequence ID" value="NZ_CP166679.1"/>
</dbReference>
<dbReference type="Proteomes" id="UP001597532">
    <property type="component" value="Unassembled WGS sequence"/>
</dbReference>
<protein>
    <submittedName>
        <fullName evidence="2">Uncharacterized protein</fullName>
    </submittedName>
</protein>
<sequence>MDRKTFIQKTAGAVLITIPAYSLLGCSSSDNGTDNPDPDPDPKGDCLANGTKTAIGTNHGHTLTVSTADINAGVQKVYSIMGSSGHDHVVTLTAANFTALKSNSGISVTSTAGDGHTHTVSVSCA</sequence>
<feature type="region of interest" description="Disordered" evidence="1">
    <location>
        <begin position="27"/>
        <end position="50"/>
    </location>
</feature>
<accession>A0ABW5VDQ9</accession>
<proteinExistence type="predicted"/>
<keyword evidence="3" id="KW-1185">Reference proteome</keyword>
<dbReference type="PROSITE" id="PS51257">
    <property type="entry name" value="PROKAR_LIPOPROTEIN"/>
    <property type="match status" value="1"/>
</dbReference>
<comment type="caution">
    <text evidence="2">The sequence shown here is derived from an EMBL/GenBank/DDBJ whole genome shotgun (WGS) entry which is preliminary data.</text>
</comment>
<reference evidence="3" key="1">
    <citation type="journal article" date="2019" name="Int. J. Syst. Evol. Microbiol.">
        <title>The Global Catalogue of Microorganisms (GCM) 10K type strain sequencing project: providing services to taxonomists for standard genome sequencing and annotation.</title>
        <authorList>
            <consortium name="The Broad Institute Genomics Platform"/>
            <consortium name="The Broad Institute Genome Sequencing Center for Infectious Disease"/>
            <person name="Wu L."/>
            <person name="Ma J."/>
        </authorList>
    </citation>
    <scope>NUCLEOTIDE SEQUENCE [LARGE SCALE GENOMIC DNA]</scope>
    <source>
        <strain evidence="3">KCTC 52924</strain>
    </source>
</reference>
<dbReference type="EMBL" id="JBHUOK010000003">
    <property type="protein sequence ID" value="MFD2788393.1"/>
    <property type="molecule type" value="Genomic_DNA"/>
</dbReference>
<evidence type="ECO:0000313" key="2">
    <source>
        <dbReference type="EMBL" id="MFD2788393.1"/>
    </source>
</evidence>
<organism evidence="2 3">
    <name type="scientific">Arenibacter antarcticus</name>
    <dbReference type="NCBI Taxonomy" id="2040469"/>
    <lineage>
        <taxon>Bacteria</taxon>
        <taxon>Pseudomonadati</taxon>
        <taxon>Bacteroidota</taxon>
        <taxon>Flavobacteriia</taxon>
        <taxon>Flavobacteriales</taxon>
        <taxon>Flavobacteriaceae</taxon>
        <taxon>Arenibacter</taxon>
    </lineage>
</organism>
<evidence type="ECO:0000313" key="3">
    <source>
        <dbReference type="Proteomes" id="UP001597532"/>
    </source>
</evidence>
<evidence type="ECO:0000256" key="1">
    <source>
        <dbReference type="SAM" id="MobiDB-lite"/>
    </source>
</evidence>
<gene>
    <name evidence="2" type="ORF">ACFS1K_01310</name>
</gene>
<name>A0ABW5VDQ9_9FLAO</name>